<comment type="caution">
    <text evidence="1">The sequence shown here is derived from an EMBL/GenBank/DDBJ whole genome shotgun (WGS) entry which is preliminary data.</text>
</comment>
<name>A0ABR8DCH5_9NOST</name>
<protein>
    <submittedName>
        <fullName evidence="1">Uncharacterized protein</fullName>
    </submittedName>
</protein>
<keyword evidence="2" id="KW-1185">Reference proteome</keyword>
<sequence length="89" mass="10577">MDDLRSVVDHLYERLRQQLHSCVPRSPSLTYQYKHEAATTDDRDSLFAFESTADFTNFNSEHILKVCIEDSQLKKYLLYFFTLVLKRKV</sequence>
<dbReference type="EMBL" id="JACJSG010000044">
    <property type="protein sequence ID" value="MBD2504065.1"/>
    <property type="molecule type" value="Genomic_DNA"/>
</dbReference>
<evidence type="ECO:0000313" key="1">
    <source>
        <dbReference type="EMBL" id="MBD2504065.1"/>
    </source>
</evidence>
<dbReference type="RefSeq" id="WP_190477466.1">
    <property type="nucleotide sequence ID" value="NZ_JACJSG010000044.1"/>
</dbReference>
<accession>A0ABR8DCH5</accession>
<organism evidence="1 2">
    <name type="scientific">Anabaena azotica FACHB-119</name>
    <dbReference type="NCBI Taxonomy" id="947527"/>
    <lineage>
        <taxon>Bacteria</taxon>
        <taxon>Bacillati</taxon>
        <taxon>Cyanobacteriota</taxon>
        <taxon>Cyanophyceae</taxon>
        <taxon>Nostocales</taxon>
        <taxon>Nostocaceae</taxon>
        <taxon>Anabaena</taxon>
        <taxon>Anabaena azotica</taxon>
    </lineage>
</organism>
<dbReference type="Proteomes" id="UP000661112">
    <property type="component" value="Unassembled WGS sequence"/>
</dbReference>
<evidence type="ECO:0000313" key="2">
    <source>
        <dbReference type="Proteomes" id="UP000661112"/>
    </source>
</evidence>
<reference evidence="1 2" key="1">
    <citation type="journal article" date="2020" name="ISME J.">
        <title>Comparative genomics reveals insights into cyanobacterial evolution and habitat adaptation.</title>
        <authorList>
            <person name="Chen M.Y."/>
            <person name="Teng W.K."/>
            <person name="Zhao L."/>
            <person name="Hu C.X."/>
            <person name="Zhou Y.K."/>
            <person name="Han B.P."/>
            <person name="Song L.R."/>
            <person name="Shu W.S."/>
        </authorList>
    </citation>
    <scope>NUCLEOTIDE SEQUENCE [LARGE SCALE GENOMIC DNA]</scope>
    <source>
        <strain evidence="1 2">FACHB-119</strain>
    </source>
</reference>
<gene>
    <name evidence="1" type="ORF">H6G83_26225</name>
</gene>
<proteinExistence type="predicted"/>